<dbReference type="InterPro" id="IPR001242">
    <property type="entry name" value="Condensation_dom"/>
</dbReference>
<sequence length="451" mass="52708">MLSYSQVRIALLHLYYKNIPIYNISFDLNVEGDINIKLLEKSLNYLLYRFPDLKTNVEIKNDTLVKKYNDGKIKINVYDNENIEENQIKEKMFNNTYLDIEQELLVKVLYLKKVNKIVFLFSDIIIDGVAIILFCNNLADIYNSLYYKIPITNVFLKDNPSIIPSENTIDFWKDILPNDCTTYLKVKENNDSFEEDRVRFSIEGGEYNSVKLFLKLNSVTLFNYFTSIFLLVLHLISGQNELTIDTVMGTNTDNIGLYNNTVLIPLTFSEKVLNLSKRDYIKYVETLLNTIKNNIISLEYLTNKVELNSLPNIRIHFEYANKNIDRYIDLGKAKLSSNSTENTVNTIRQLLIFNICEFDNKVECYFSYKKDAFNLDNINAIIKLFKSLLLGDNNTTIHKIIDTELETIENITENYVLYKNNIDKRLISYKLAGKYPDIKISDFKKQLDRLN</sequence>
<organism evidence="3">
    <name type="scientific">viral metagenome</name>
    <dbReference type="NCBI Taxonomy" id="1070528"/>
    <lineage>
        <taxon>unclassified sequences</taxon>
        <taxon>metagenomes</taxon>
        <taxon>organismal metagenomes</taxon>
    </lineage>
</organism>
<protein>
    <recommendedName>
        <fullName evidence="2">Condensation domain-containing protein</fullName>
    </recommendedName>
</protein>
<dbReference type="SUPFAM" id="SSF52777">
    <property type="entry name" value="CoA-dependent acyltransferases"/>
    <property type="match status" value="2"/>
</dbReference>
<reference evidence="3" key="1">
    <citation type="journal article" date="2020" name="Nature">
        <title>Giant virus diversity and host interactions through global metagenomics.</title>
        <authorList>
            <person name="Schulz F."/>
            <person name="Roux S."/>
            <person name="Paez-Espino D."/>
            <person name="Jungbluth S."/>
            <person name="Walsh D.A."/>
            <person name="Denef V.J."/>
            <person name="McMahon K.D."/>
            <person name="Konstantinidis K.T."/>
            <person name="Eloe-Fadrosh E.A."/>
            <person name="Kyrpides N.C."/>
            <person name="Woyke T."/>
        </authorList>
    </citation>
    <scope>NUCLEOTIDE SEQUENCE</scope>
    <source>
        <strain evidence="3">GVMAG-M-3300001351-8</strain>
    </source>
</reference>
<evidence type="ECO:0000256" key="1">
    <source>
        <dbReference type="SAM" id="Phobius"/>
    </source>
</evidence>
<dbReference type="InterPro" id="IPR023213">
    <property type="entry name" value="CAT-like_dom_sf"/>
</dbReference>
<keyword evidence="1" id="KW-1133">Transmembrane helix</keyword>
<dbReference type="Pfam" id="PF00668">
    <property type="entry name" value="Condensation"/>
    <property type="match status" value="1"/>
</dbReference>
<evidence type="ECO:0000259" key="2">
    <source>
        <dbReference type="Pfam" id="PF00668"/>
    </source>
</evidence>
<proteinExistence type="predicted"/>
<dbReference type="Gene3D" id="3.30.559.10">
    <property type="entry name" value="Chloramphenicol acetyltransferase-like domain"/>
    <property type="match status" value="1"/>
</dbReference>
<feature type="domain" description="Condensation" evidence="2">
    <location>
        <begin position="2"/>
        <end position="390"/>
    </location>
</feature>
<evidence type="ECO:0000313" key="3">
    <source>
        <dbReference type="EMBL" id="QHT29074.1"/>
    </source>
</evidence>
<feature type="transmembrane region" description="Helical" evidence="1">
    <location>
        <begin position="221"/>
        <end position="238"/>
    </location>
</feature>
<keyword evidence="1" id="KW-0472">Membrane</keyword>
<accession>A0A6C0EIQ3</accession>
<dbReference type="Gene3D" id="3.30.559.30">
    <property type="entry name" value="Nonribosomal peptide synthetase, condensation domain"/>
    <property type="match status" value="1"/>
</dbReference>
<dbReference type="EMBL" id="MN738868">
    <property type="protein sequence ID" value="QHT29074.1"/>
    <property type="molecule type" value="Genomic_DNA"/>
</dbReference>
<name>A0A6C0EIQ3_9ZZZZ</name>
<dbReference type="AlphaFoldDB" id="A0A6C0EIQ3"/>
<keyword evidence="1" id="KW-0812">Transmembrane</keyword>
<feature type="transmembrane region" description="Helical" evidence="1">
    <location>
        <begin position="117"/>
        <end position="139"/>
    </location>
</feature>
<dbReference type="GO" id="GO:0003824">
    <property type="term" value="F:catalytic activity"/>
    <property type="evidence" value="ECO:0007669"/>
    <property type="project" value="InterPro"/>
</dbReference>